<dbReference type="Gene3D" id="1.10.10.10">
    <property type="entry name" value="Winged helix-like DNA-binding domain superfamily/Winged helix DNA-binding domain"/>
    <property type="match status" value="1"/>
</dbReference>
<dbReference type="InterPro" id="IPR009057">
    <property type="entry name" value="Homeodomain-like_sf"/>
</dbReference>
<evidence type="ECO:0000313" key="2">
    <source>
        <dbReference type="Proteomes" id="UP000321223"/>
    </source>
</evidence>
<dbReference type="SUPFAM" id="SSF46689">
    <property type="entry name" value="Homeodomain-like"/>
    <property type="match status" value="1"/>
</dbReference>
<dbReference type="AlphaFoldDB" id="A0A510PHY7"/>
<gene>
    <name evidence="1" type="ORF">MAE30S32_20880</name>
</gene>
<evidence type="ECO:0008006" key="3">
    <source>
        <dbReference type="Google" id="ProtNLM"/>
    </source>
</evidence>
<dbReference type="EMBL" id="BHVU01000108">
    <property type="protein sequence ID" value="GCA93436.1"/>
    <property type="molecule type" value="Genomic_DNA"/>
</dbReference>
<dbReference type="Proteomes" id="UP000321223">
    <property type="component" value="Unassembled WGS sequence"/>
</dbReference>
<protein>
    <recommendedName>
        <fullName evidence="3">DUF433 domain-containing protein</fullName>
    </recommendedName>
</protein>
<organism evidence="1 2">
    <name type="scientific">Microcystis aeruginosa 11-30S32</name>
    <dbReference type="NCBI Taxonomy" id="2358142"/>
    <lineage>
        <taxon>Bacteria</taxon>
        <taxon>Bacillati</taxon>
        <taxon>Cyanobacteriota</taxon>
        <taxon>Cyanophyceae</taxon>
        <taxon>Oscillatoriophycideae</taxon>
        <taxon>Chroococcales</taxon>
        <taxon>Microcystaceae</taxon>
        <taxon>Microcystis</taxon>
    </lineage>
</organism>
<accession>A0A510PHY7</accession>
<dbReference type="InterPro" id="IPR007367">
    <property type="entry name" value="DUF433"/>
</dbReference>
<dbReference type="Pfam" id="PF04255">
    <property type="entry name" value="DUF433"/>
    <property type="match status" value="1"/>
</dbReference>
<reference evidence="1 2" key="1">
    <citation type="journal article" date="2019" name="Appl. Environ. Microbiol.">
        <title>Co-occurrence of broad and narrow host-range viruses infecting the toxic bloom-forming cyanobacterium Microcystis aeruginosa.</title>
        <authorList>
            <person name="Morimoto D."/>
            <person name="Tominaga K."/>
            <person name="Nishimura Y."/>
            <person name="Yoshida N."/>
            <person name="Kimura S."/>
            <person name="Sako Y."/>
            <person name="Yoshida T."/>
        </authorList>
    </citation>
    <scope>NUCLEOTIDE SEQUENCE [LARGE SCALE GENOMIC DNA]</scope>
    <source>
        <strain evidence="1 2">11-30S32</strain>
    </source>
</reference>
<comment type="caution">
    <text evidence="1">The sequence shown here is derived from an EMBL/GenBank/DDBJ whole genome shotgun (WGS) entry which is preliminary data.</text>
</comment>
<sequence>MRSMDSTVSLLTRITQTPGQCGGRPCIRGMRIRVTDILEMLAENVSITEILEDFPDLELADIQACLLFAARCTDFPKLTA</sequence>
<dbReference type="PANTHER" id="PTHR34849:SF3">
    <property type="entry name" value="SSR2962 PROTEIN"/>
    <property type="match status" value="1"/>
</dbReference>
<proteinExistence type="predicted"/>
<dbReference type="InterPro" id="IPR036388">
    <property type="entry name" value="WH-like_DNA-bd_sf"/>
</dbReference>
<evidence type="ECO:0000313" key="1">
    <source>
        <dbReference type="EMBL" id="GCA93436.1"/>
    </source>
</evidence>
<dbReference type="PANTHER" id="PTHR34849">
    <property type="entry name" value="SSL5025 PROTEIN"/>
    <property type="match status" value="1"/>
</dbReference>
<name>A0A510PHY7_MICAE</name>